<feature type="transmembrane region" description="Helical" evidence="1">
    <location>
        <begin position="33"/>
        <end position="55"/>
    </location>
</feature>
<evidence type="ECO:0000256" key="1">
    <source>
        <dbReference type="SAM" id="Phobius"/>
    </source>
</evidence>
<sequence length="101" mass="12343">MTYLTPTDNEIKKFNHICNKVETKDQDPFRTTYMFILNSFSLYVYVFYSYDFLILEATKRSFLRPYTISMVNHTFYKYSLFLFLQYPHPAFLHFEQKFVAL</sequence>
<dbReference type="AlphaFoldDB" id="A0A3M7S843"/>
<keyword evidence="1" id="KW-0812">Transmembrane</keyword>
<reference evidence="2 3" key="1">
    <citation type="journal article" date="2018" name="Sci. Rep.">
        <title>Genomic signatures of local adaptation to the degree of environmental predictability in rotifers.</title>
        <authorList>
            <person name="Franch-Gras L."/>
            <person name="Hahn C."/>
            <person name="Garcia-Roger E.M."/>
            <person name="Carmona M.J."/>
            <person name="Serra M."/>
            <person name="Gomez A."/>
        </authorList>
    </citation>
    <scope>NUCLEOTIDE SEQUENCE [LARGE SCALE GENOMIC DNA]</scope>
    <source>
        <strain evidence="2">HYR1</strain>
    </source>
</reference>
<keyword evidence="1" id="KW-0472">Membrane</keyword>
<comment type="caution">
    <text evidence="2">The sequence shown here is derived from an EMBL/GenBank/DDBJ whole genome shotgun (WGS) entry which is preliminary data.</text>
</comment>
<dbReference type="Proteomes" id="UP000276133">
    <property type="component" value="Unassembled WGS sequence"/>
</dbReference>
<name>A0A3M7S843_BRAPC</name>
<protein>
    <submittedName>
        <fullName evidence="2">Uncharacterized protein</fullName>
    </submittedName>
</protein>
<keyword evidence="1" id="KW-1133">Transmembrane helix</keyword>
<proteinExistence type="predicted"/>
<evidence type="ECO:0000313" key="2">
    <source>
        <dbReference type="EMBL" id="RNA31748.1"/>
    </source>
</evidence>
<gene>
    <name evidence="2" type="ORF">BpHYR1_001108</name>
</gene>
<keyword evidence="3" id="KW-1185">Reference proteome</keyword>
<accession>A0A3M7S843</accession>
<organism evidence="2 3">
    <name type="scientific">Brachionus plicatilis</name>
    <name type="common">Marine rotifer</name>
    <name type="synonym">Brachionus muelleri</name>
    <dbReference type="NCBI Taxonomy" id="10195"/>
    <lineage>
        <taxon>Eukaryota</taxon>
        <taxon>Metazoa</taxon>
        <taxon>Spiralia</taxon>
        <taxon>Gnathifera</taxon>
        <taxon>Rotifera</taxon>
        <taxon>Eurotatoria</taxon>
        <taxon>Monogononta</taxon>
        <taxon>Pseudotrocha</taxon>
        <taxon>Ploima</taxon>
        <taxon>Brachionidae</taxon>
        <taxon>Brachionus</taxon>
    </lineage>
</organism>
<dbReference type="EMBL" id="REGN01001902">
    <property type="protein sequence ID" value="RNA31748.1"/>
    <property type="molecule type" value="Genomic_DNA"/>
</dbReference>
<evidence type="ECO:0000313" key="3">
    <source>
        <dbReference type="Proteomes" id="UP000276133"/>
    </source>
</evidence>